<proteinExistence type="predicted"/>
<dbReference type="Proteomes" id="UP000186309">
    <property type="component" value="Chromosome"/>
</dbReference>
<dbReference type="AlphaFoldDB" id="A0A1U7CLM5"/>
<dbReference type="EMBL" id="CP019082">
    <property type="protein sequence ID" value="APW59840.1"/>
    <property type="molecule type" value="Genomic_DNA"/>
</dbReference>
<reference evidence="4" key="1">
    <citation type="submission" date="2016-12" db="EMBL/GenBank/DDBJ databases">
        <title>Comparative genomics of four Isosphaeraceae planctomycetes: a common pool of plasmids and glycoside hydrolase genes.</title>
        <authorList>
            <person name="Ivanova A."/>
        </authorList>
    </citation>
    <scope>NUCLEOTIDE SEQUENCE [LARGE SCALE GENOMIC DNA]</scope>
    <source>
        <strain evidence="4">PX4</strain>
    </source>
</reference>
<evidence type="ECO:0000313" key="4">
    <source>
        <dbReference type="Proteomes" id="UP000186309"/>
    </source>
</evidence>
<name>A0A1U7CLM5_9BACT</name>
<sequence length="87" mass="8718">MRFPRQLSAFRLCMGAGVVGVLALTAGCDSGSAPEATPADTEKVQKNEMEARQKAYGKQGVAGANSAKAAKAAAPAAVTPAAETPAK</sequence>
<feature type="chain" id="PRO_5012165535" evidence="2">
    <location>
        <begin position="24"/>
        <end position="87"/>
    </location>
</feature>
<accession>A0A1U7CLM5</accession>
<keyword evidence="4" id="KW-1185">Reference proteome</keyword>
<evidence type="ECO:0000313" key="3">
    <source>
        <dbReference type="EMBL" id="APW59840.1"/>
    </source>
</evidence>
<dbReference type="RefSeq" id="WP_309378752.1">
    <property type="nucleotide sequence ID" value="NZ_JARLII010000044.1"/>
</dbReference>
<dbReference type="KEGG" id="pbor:BSF38_01299"/>
<feature type="signal peptide" evidence="2">
    <location>
        <begin position="1"/>
        <end position="23"/>
    </location>
</feature>
<organism evidence="3 4">
    <name type="scientific">Paludisphaera borealis</name>
    <dbReference type="NCBI Taxonomy" id="1387353"/>
    <lineage>
        <taxon>Bacteria</taxon>
        <taxon>Pseudomonadati</taxon>
        <taxon>Planctomycetota</taxon>
        <taxon>Planctomycetia</taxon>
        <taxon>Isosphaerales</taxon>
        <taxon>Isosphaeraceae</taxon>
        <taxon>Paludisphaera</taxon>
    </lineage>
</organism>
<gene>
    <name evidence="3" type="ORF">BSF38_01299</name>
</gene>
<feature type="compositionally biased region" description="Basic and acidic residues" evidence="1">
    <location>
        <begin position="40"/>
        <end position="53"/>
    </location>
</feature>
<evidence type="ECO:0000256" key="1">
    <source>
        <dbReference type="SAM" id="MobiDB-lite"/>
    </source>
</evidence>
<protein>
    <submittedName>
        <fullName evidence="3">Uncharacterized protein</fullName>
    </submittedName>
</protein>
<dbReference type="PROSITE" id="PS51257">
    <property type="entry name" value="PROKAR_LIPOPROTEIN"/>
    <property type="match status" value="1"/>
</dbReference>
<keyword evidence="2" id="KW-0732">Signal</keyword>
<feature type="region of interest" description="Disordered" evidence="1">
    <location>
        <begin position="30"/>
        <end position="60"/>
    </location>
</feature>
<evidence type="ECO:0000256" key="2">
    <source>
        <dbReference type="SAM" id="SignalP"/>
    </source>
</evidence>